<evidence type="ECO:0000313" key="3">
    <source>
        <dbReference type="WBParaSite" id="GPLIN_001266600"/>
    </source>
</evidence>
<keyword evidence="1" id="KW-0732">Signal</keyword>
<dbReference type="AlphaFoldDB" id="A0A183CIG0"/>
<reference evidence="2" key="1">
    <citation type="submission" date="2013-12" db="EMBL/GenBank/DDBJ databases">
        <authorList>
            <person name="Aslett M."/>
        </authorList>
    </citation>
    <scope>NUCLEOTIDE SEQUENCE [LARGE SCALE GENOMIC DNA]</scope>
    <source>
        <strain evidence="2">Lindley</strain>
    </source>
</reference>
<evidence type="ECO:0000256" key="1">
    <source>
        <dbReference type="SAM" id="SignalP"/>
    </source>
</evidence>
<protein>
    <submittedName>
        <fullName evidence="3">Uncharacterized protein</fullName>
    </submittedName>
</protein>
<reference evidence="2" key="2">
    <citation type="submission" date="2014-05" db="EMBL/GenBank/DDBJ databases">
        <title>The genome and life-stage specific transcriptomes of Globodera pallida elucidate key aspects of plant parasitism by a cyst nematode.</title>
        <authorList>
            <person name="Cotton J.A."/>
            <person name="Lilley C.J."/>
            <person name="Jones L.M."/>
            <person name="Kikuchi T."/>
            <person name="Reid A.J."/>
            <person name="Thorpe P."/>
            <person name="Tsai I.J."/>
            <person name="Beasley H."/>
            <person name="Blok V."/>
            <person name="Cock P.J.A."/>
            <person name="Van den Akker S.E."/>
            <person name="Holroyd N."/>
            <person name="Hunt M."/>
            <person name="Mantelin S."/>
            <person name="Naghra H."/>
            <person name="Pain A."/>
            <person name="Palomares-Rius J.E."/>
            <person name="Zarowiecki M."/>
            <person name="Berriman M."/>
            <person name="Jones J.T."/>
            <person name="Urwin P.E."/>
        </authorList>
    </citation>
    <scope>NUCLEOTIDE SEQUENCE [LARGE SCALE GENOMIC DNA]</scope>
    <source>
        <strain evidence="2">Lindley</strain>
    </source>
</reference>
<proteinExistence type="predicted"/>
<evidence type="ECO:0000313" key="2">
    <source>
        <dbReference type="Proteomes" id="UP000050741"/>
    </source>
</evidence>
<feature type="chain" id="PRO_5008147663" evidence="1">
    <location>
        <begin position="20"/>
        <end position="257"/>
    </location>
</feature>
<name>A0A183CIG0_GLOPA</name>
<keyword evidence="2" id="KW-1185">Reference proteome</keyword>
<feature type="signal peptide" evidence="1">
    <location>
        <begin position="1"/>
        <end position="19"/>
    </location>
</feature>
<accession>A0A183CIG0</accession>
<dbReference type="WBParaSite" id="GPLIN_001266600">
    <property type="protein sequence ID" value="GPLIN_001266600"/>
    <property type="gene ID" value="GPLIN_001266600"/>
</dbReference>
<reference evidence="3" key="3">
    <citation type="submission" date="2016-06" db="UniProtKB">
        <authorList>
            <consortium name="WormBaseParasite"/>
        </authorList>
    </citation>
    <scope>IDENTIFICATION</scope>
</reference>
<dbReference type="Proteomes" id="UP000050741">
    <property type="component" value="Unassembled WGS sequence"/>
</dbReference>
<organism evidence="2 3">
    <name type="scientific">Globodera pallida</name>
    <name type="common">Potato cyst nematode worm</name>
    <name type="synonym">Heterodera pallida</name>
    <dbReference type="NCBI Taxonomy" id="36090"/>
    <lineage>
        <taxon>Eukaryota</taxon>
        <taxon>Metazoa</taxon>
        <taxon>Ecdysozoa</taxon>
        <taxon>Nematoda</taxon>
        <taxon>Chromadorea</taxon>
        <taxon>Rhabditida</taxon>
        <taxon>Tylenchina</taxon>
        <taxon>Tylenchomorpha</taxon>
        <taxon>Tylenchoidea</taxon>
        <taxon>Heteroderidae</taxon>
        <taxon>Heteroderinae</taxon>
        <taxon>Globodera</taxon>
    </lineage>
</organism>
<sequence length="257" mass="28612">MFGRALLLLFMINLPLSGGWFWEAPFEMIKAVVVSAADAVLDVVDLGTDLFGVPPIQVATWASVMLFCRFWKDDINKCCIQHDKCCRSEKPPPCDYPFYRCLLRVANKFSLCLAPVVTFIEVMKAFGHGDPEPKQATKPGFICEVGGNWDGIGGKVMECPDDEHYCFSITCRKGPFGFDKYGCTGDGEDKTAQCHKIRGDRYPDLPCDCFIGAKDANLSNSYFHAPHTKDIHLPPLNKKKSAAVVAERDSQSKLDKQ</sequence>